<reference evidence="1" key="1">
    <citation type="submission" date="2021-12" db="EMBL/GenBank/DDBJ databases">
        <authorList>
            <person name="Veyrier F.J."/>
        </authorList>
    </citation>
    <scope>NUCLEOTIDE SEQUENCE</scope>
    <source>
        <strain evidence="1">SAG 1488-6</strain>
    </source>
</reference>
<proteinExistence type="predicted"/>
<dbReference type="EMBL" id="CP091512">
    <property type="protein sequence ID" value="UOO93403.1"/>
    <property type="molecule type" value="Genomic_DNA"/>
</dbReference>
<evidence type="ECO:0000313" key="1">
    <source>
        <dbReference type="EMBL" id="UOO93403.1"/>
    </source>
</evidence>
<accession>A0ABY4EDH9</accession>
<name>A0ABY4EDH9_VITST</name>
<evidence type="ECO:0000313" key="2">
    <source>
        <dbReference type="Proteomes" id="UP000832034"/>
    </source>
</evidence>
<dbReference type="Proteomes" id="UP000832034">
    <property type="component" value="Chromosome"/>
</dbReference>
<evidence type="ECO:0008006" key="3">
    <source>
        <dbReference type="Google" id="ProtNLM"/>
    </source>
</evidence>
<keyword evidence="2" id="KW-1185">Reference proteome</keyword>
<gene>
    <name evidence="1" type="ORF">LVJ81_05075</name>
</gene>
<sequence length="105" mass="11901">MSQQVSAQFILAQVHHWIHTPQNAYLGSNYGIDVYQYLHKPMTHQMADEIIAKMRADIPVLNGVAEDGLNIHARNDGFDSKIIVIEVYGYALEVDLNQIGSQHRK</sequence>
<dbReference type="RefSeq" id="WP_019959142.1">
    <property type="nucleotide sequence ID" value="NZ_CP091512.1"/>
</dbReference>
<organism evidence="1 2">
    <name type="scientific">Vitreoscilla stercoraria</name>
    <dbReference type="NCBI Taxonomy" id="61"/>
    <lineage>
        <taxon>Bacteria</taxon>
        <taxon>Pseudomonadati</taxon>
        <taxon>Pseudomonadota</taxon>
        <taxon>Betaproteobacteria</taxon>
        <taxon>Neisseriales</taxon>
        <taxon>Neisseriaceae</taxon>
        <taxon>Vitreoscilla</taxon>
    </lineage>
</organism>
<protein>
    <recommendedName>
        <fullName evidence="3">Phage protein</fullName>
    </recommendedName>
</protein>
<reference evidence="1" key="2">
    <citation type="journal article" date="2022" name="Res Sq">
        <title>Evolution of multicellular longitudinally dividing oral cavity symbionts (Neisseriaceae).</title>
        <authorList>
            <person name="Nyongesa S."/>
            <person name="Weber P."/>
            <person name="Bernet E."/>
            <person name="Pullido F."/>
            <person name="Nieckarz M."/>
            <person name="Delaby M."/>
            <person name="Nieves C."/>
            <person name="Viehboeck T."/>
            <person name="Krause N."/>
            <person name="Rivera-Millot A."/>
            <person name="Nakamura A."/>
            <person name="Vischer N."/>
            <person name="VanNieuwenhze M."/>
            <person name="Brun Y."/>
            <person name="Cava F."/>
            <person name="Bulgheresi S."/>
            <person name="Veyrier F."/>
        </authorList>
    </citation>
    <scope>NUCLEOTIDE SEQUENCE</scope>
    <source>
        <strain evidence="1">SAG 1488-6</strain>
    </source>
</reference>